<dbReference type="EMBL" id="MEUI01000007">
    <property type="protein sequence ID" value="OGC35174.1"/>
    <property type="molecule type" value="Genomic_DNA"/>
</dbReference>
<keyword evidence="1" id="KW-0678">Repressor</keyword>
<dbReference type="PROSITE" id="PS50932">
    <property type="entry name" value="HTH_LACI_2"/>
    <property type="match status" value="1"/>
</dbReference>
<evidence type="ECO:0000259" key="5">
    <source>
        <dbReference type="PROSITE" id="PS50932"/>
    </source>
</evidence>
<protein>
    <recommendedName>
        <fullName evidence="5">HTH lacI-type domain-containing protein</fullName>
    </recommendedName>
</protein>
<dbReference type="Proteomes" id="UP000177309">
    <property type="component" value="Unassembled WGS sequence"/>
</dbReference>
<organism evidence="6 7">
    <name type="scientific">candidate division WOR-1 bacterium RIFOXYC2_FULL_41_25</name>
    <dbReference type="NCBI Taxonomy" id="1802586"/>
    <lineage>
        <taxon>Bacteria</taxon>
        <taxon>Bacillati</taxon>
        <taxon>Saganbacteria</taxon>
    </lineage>
</organism>
<reference evidence="6 7" key="1">
    <citation type="journal article" date="2016" name="Nat. Commun.">
        <title>Thousands of microbial genomes shed light on interconnected biogeochemical processes in an aquifer system.</title>
        <authorList>
            <person name="Anantharaman K."/>
            <person name="Brown C.T."/>
            <person name="Hug L.A."/>
            <person name="Sharon I."/>
            <person name="Castelle C.J."/>
            <person name="Probst A.J."/>
            <person name="Thomas B.C."/>
            <person name="Singh A."/>
            <person name="Wilkins M.J."/>
            <person name="Karaoz U."/>
            <person name="Brodie E.L."/>
            <person name="Williams K.H."/>
            <person name="Hubbard S.S."/>
            <person name="Banfield J.F."/>
        </authorList>
    </citation>
    <scope>NUCLEOTIDE SEQUENCE [LARGE SCALE GENOMIC DNA]</scope>
</reference>
<dbReference type="PANTHER" id="PTHR30146">
    <property type="entry name" value="LACI-RELATED TRANSCRIPTIONAL REPRESSOR"/>
    <property type="match status" value="1"/>
</dbReference>
<evidence type="ECO:0000256" key="3">
    <source>
        <dbReference type="ARBA" id="ARBA00023125"/>
    </source>
</evidence>
<feature type="domain" description="HTH lacI-type" evidence="5">
    <location>
        <begin position="7"/>
        <end position="61"/>
    </location>
</feature>
<dbReference type="SUPFAM" id="SSF53822">
    <property type="entry name" value="Periplasmic binding protein-like I"/>
    <property type="match status" value="1"/>
</dbReference>
<keyword evidence="3" id="KW-0238">DNA-binding</keyword>
<evidence type="ECO:0000256" key="2">
    <source>
        <dbReference type="ARBA" id="ARBA00023015"/>
    </source>
</evidence>
<accession>A0A1F4TR19</accession>
<comment type="caution">
    <text evidence="6">The sequence shown here is derived from an EMBL/GenBank/DDBJ whole genome shotgun (WGS) entry which is preliminary data.</text>
</comment>
<dbReference type="InterPro" id="IPR000843">
    <property type="entry name" value="HTH_LacI"/>
</dbReference>
<dbReference type="AlphaFoldDB" id="A0A1F4TR19"/>
<dbReference type="PANTHER" id="PTHR30146:SF148">
    <property type="entry name" value="HTH-TYPE TRANSCRIPTIONAL REPRESSOR PURR-RELATED"/>
    <property type="match status" value="1"/>
</dbReference>
<sequence>MTRRKKVRIKDIAKELNISYSAVSQAINHPREVSRQTVKNVLAKCQELGYVKILSNKKRKGAIGIIAQDIYNLAIGEFYNFVLKGVLEECQKRKIRLEVEFLPEGGLPLMISNNTVDGVLLFGKITKDLALALKQKGLPMLLVGHPIPHVELHTVMVDGRAGMHDVTRHLLDLGHKKIALIYSKPIYDYITADRMEGYRTALTEARLKIRDEYIVEAYWCEPISAYNATKSLLKMKDRPTAIIYMNDTMAYRSYKAFAEEGVKIPKDISIAGFDDMPLPDYVWPFKPTLTSVGVDREMIGKTSVDVLMNLTENPSKLALRYTLPVELRVKESTAKT</sequence>
<dbReference type="CDD" id="cd06267">
    <property type="entry name" value="PBP1_LacI_sugar_binding-like"/>
    <property type="match status" value="1"/>
</dbReference>
<evidence type="ECO:0000256" key="1">
    <source>
        <dbReference type="ARBA" id="ARBA00022491"/>
    </source>
</evidence>
<dbReference type="InterPro" id="IPR046335">
    <property type="entry name" value="LacI/GalR-like_sensor"/>
</dbReference>
<keyword evidence="4" id="KW-0804">Transcription</keyword>
<evidence type="ECO:0000313" key="6">
    <source>
        <dbReference type="EMBL" id="OGC35174.1"/>
    </source>
</evidence>
<dbReference type="SMART" id="SM00354">
    <property type="entry name" value="HTH_LACI"/>
    <property type="match status" value="1"/>
</dbReference>
<evidence type="ECO:0000256" key="4">
    <source>
        <dbReference type="ARBA" id="ARBA00023163"/>
    </source>
</evidence>
<dbReference type="Pfam" id="PF13377">
    <property type="entry name" value="Peripla_BP_3"/>
    <property type="match status" value="1"/>
</dbReference>
<keyword evidence="2" id="KW-0805">Transcription regulation</keyword>
<dbReference type="GO" id="GO:0000976">
    <property type="term" value="F:transcription cis-regulatory region binding"/>
    <property type="evidence" value="ECO:0007669"/>
    <property type="project" value="TreeGrafter"/>
</dbReference>
<dbReference type="Gene3D" id="1.10.260.40">
    <property type="entry name" value="lambda repressor-like DNA-binding domains"/>
    <property type="match status" value="1"/>
</dbReference>
<dbReference type="Pfam" id="PF00356">
    <property type="entry name" value="LacI"/>
    <property type="match status" value="1"/>
</dbReference>
<dbReference type="GO" id="GO:0003700">
    <property type="term" value="F:DNA-binding transcription factor activity"/>
    <property type="evidence" value="ECO:0007669"/>
    <property type="project" value="TreeGrafter"/>
</dbReference>
<dbReference type="CDD" id="cd01392">
    <property type="entry name" value="HTH_LacI"/>
    <property type="match status" value="1"/>
</dbReference>
<name>A0A1F4TR19_UNCSA</name>
<gene>
    <name evidence="6" type="ORF">A2462_02135</name>
</gene>
<dbReference type="Gene3D" id="3.40.50.2300">
    <property type="match status" value="2"/>
</dbReference>
<dbReference type="SUPFAM" id="SSF47413">
    <property type="entry name" value="lambda repressor-like DNA-binding domains"/>
    <property type="match status" value="1"/>
</dbReference>
<evidence type="ECO:0000313" key="7">
    <source>
        <dbReference type="Proteomes" id="UP000177309"/>
    </source>
</evidence>
<proteinExistence type="predicted"/>
<dbReference type="InterPro" id="IPR028082">
    <property type="entry name" value="Peripla_BP_I"/>
</dbReference>
<dbReference type="InterPro" id="IPR010982">
    <property type="entry name" value="Lambda_DNA-bd_dom_sf"/>
</dbReference>